<gene>
    <name evidence="2" type="ORF">H7F21_04940</name>
</gene>
<dbReference type="EMBL" id="JACLCP010000001">
    <property type="protein sequence ID" value="MBC2844431.1"/>
    <property type="molecule type" value="Genomic_DNA"/>
</dbReference>
<keyword evidence="1" id="KW-0732">Signal</keyword>
<evidence type="ECO:0000256" key="1">
    <source>
        <dbReference type="SAM" id="SignalP"/>
    </source>
</evidence>
<keyword evidence="3" id="KW-1185">Reference proteome</keyword>
<evidence type="ECO:0000313" key="2">
    <source>
        <dbReference type="EMBL" id="MBC2844431.1"/>
    </source>
</evidence>
<dbReference type="Proteomes" id="UP000533900">
    <property type="component" value="Unassembled WGS sequence"/>
</dbReference>
<protein>
    <recommendedName>
        <fullName evidence="4">DUF4397 domain-containing protein</fullName>
    </recommendedName>
</protein>
<dbReference type="AlphaFoldDB" id="A0A842INS4"/>
<feature type="signal peptide" evidence="1">
    <location>
        <begin position="1"/>
        <end position="19"/>
    </location>
</feature>
<evidence type="ECO:0008006" key="4">
    <source>
        <dbReference type="Google" id="ProtNLM"/>
    </source>
</evidence>
<organism evidence="2 3">
    <name type="scientific">Winogradskyella flava</name>
    <dbReference type="NCBI Taxonomy" id="1884876"/>
    <lineage>
        <taxon>Bacteria</taxon>
        <taxon>Pseudomonadati</taxon>
        <taxon>Bacteroidota</taxon>
        <taxon>Flavobacteriia</taxon>
        <taxon>Flavobacteriales</taxon>
        <taxon>Flavobacteriaceae</taxon>
        <taxon>Winogradskyella</taxon>
    </lineage>
</organism>
<comment type="caution">
    <text evidence="2">The sequence shown here is derived from an EMBL/GenBank/DDBJ whole genome shotgun (WGS) entry which is preliminary data.</text>
</comment>
<sequence length="349" mass="37286">MKKLSFTLLALLCFVFSCETDPDVSPEVEQQIFYAYVTTAQFSTTESFIIDFEQFNPGDIVSEISITDPFENAQVAGITMAFPNSNAAMIFDSSNPTGGDYDIGTPNESYGGPGIGNGGASNDTALGNVLILSEDLDSNDPDDIFEVGASFYFDFSANANVTLHTFDILDIEESSNPTVVALYDLDGNILLSKEITPGGNNSKVKVDLENTSGVAFMEIIMNSSGAIDNISLELETEENCVDCDSNITQLMFEYVGFSPQAIVRIETSDGQLIFENTLQVNEEFTVTGNNTDGTFSDSIVLFVDGEQVDILATDCSEVIGPGLFIPGLEIVSGTTLSGGQLCPVETTGG</sequence>
<feature type="chain" id="PRO_5032648342" description="DUF4397 domain-containing protein" evidence="1">
    <location>
        <begin position="20"/>
        <end position="349"/>
    </location>
</feature>
<name>A0A842INS4_9FLAO</name>
<accession>A0A842INS4</accession>
<dbReference type="PROSITE" id="PS51257">
    <property type="entry name" value="PROKAR_LIPOPROTEIN"/>
    <property type="match status" value="1"/>
</dbReference>
<proteinExistence type="predicted"/>
<reference evidence="2" key="1">
    <citation type="submission" date="2020-08" db="EMBL/GenBank/DDBJ databases">
        <title>Winogradskyella ouciana sp. nov., isolated from the hadal seawater of the Mariana Trench.</title>
        <authorList>
            <person name="He X."/>
        </authorList>
    </citation>
    <scope>NUCLEOTIDE SEQUENCE [LARGE SCALE GENOMIC DNA]</scope>
    <source>
        <strain evidence="2">KCTC 52348</strain>
    </source>
</reference>
<evidence type="ECO:0000313" key="3">
    <source>
        <dbReference type="Proteomes" id="UP000533900"/>
    </source>
</evidence>
<dbReference type="RefSeq" id="WP_185788102.1">
    <property type="nucleotide sequence ID" value="NZ_JACLCP010000001.1"/>
</dbReference>